<evidence type="ECO:0000256" key="1">
    <source>
        <dbReference type="SAM" id="Coils"/>
    </source>
</evidence>
<reference evidence="2" key="1">
    <citation type="submission" date="2024-03" db="EMBL/GenBank/DDBJ databases">
        <title>Complete genome sequence of Sulfurisphaera javensis strain KD-1.</title>
        <authorList>
            <person name="Sakai H."/>
            <person name="Nur N."/>
            <person name="Suwanto A."/>
            <person name="Kurosawa N."/>
        </authorList>
    </citation>
    <scope>NUCLEOTIDE SEQUENCE</scope>
    <source>
        <strain evidence="2">KD-1</strain>
    </source>
</reference>
<organism evidence="2">
    <name type="scientific">Sulfurisphaera javensis</name>
    <dbReference type="NCBI Taxonomy" id="2049879"/>
    <lineage>
        <taxon>Archaea</taxon>
        <taxon>Thermoproteota</taxon>
        <taxon>Thermoprotei</taxon>
        <taxon>Sulfolobales</taxon>
        <taxon>Sulfolobaceae</taxon>
        <taxon>Sulfurisphaera</taxon>
    </lineage>
</organism>
<dbReference type="AlphaFoldDB" id="A0AAT9GN32"/>
<accession>A0AAT9GN32</accession>
<dbReference type="EMBL" id="AP031322">
    <property type="protein sequence ID" value="BFH72128.1"/>
    <property type="molecule type" value="Genomic_DNA"/>
</dbReference>
<dbReference type="RefSeq" id="WP_369610377.1">
    <property type="nucleotide sequence ID" value="NZ_AP031322.1"/>
</dbReference>
<evidence type="ECO:0000313" key="2">
    <source>
        <dbReference type="EMBL" id="BFH72128.1"/>
    </source>
</evidence>
<proteinExistence type="predicted"/>
<dbReference type="KEGG" id="sjv:SJAV_00720"/>
<keyword evidence="1" id="KW-0175">Coiled coil</keyword>
<dbReference type="GeneID" id="92353005"/>
<sequence>MIELYNNPFDEEVARKFLELKEKLKDNLIKLEGDRIRKEINVFVYNKVEIKDVRVFSVAELIKEELSSISGIYFEINGNNVKIKVETLRPEVYEEISVKIYEIEKRVGIKLNVEYLT</sequence>
<feature type="coiled-coil region" evidence="1">
    <location>
        <begin position="14"/>
        <end position="41"/>
    </location>
</feature>
<gene>
    <name evidence="2" type="ORF">SJAV_00720</name>
</gene>
<protein>
    <submittedName>
        <fullName evidence="2">Uncharacterized protein</fullName>
    </submittedName>
</protein>
<name>A0AAT9GN32_9CREN</name>